<feature type="transmembrane region" description="Helical" evidence="1">
    <location>
        <begin position="450"/>
        <end position="470"/>
    </location>
</feature>
<sequence>MIASTINLTIFIMMIIIYLNEMRHISMFIFNFNYIKDLSKIIMEQKCNNIYCEAETDRYQIAKNSYNLRMPNDVFNSKTYTIFVFIISILVFIYYHYILFENKTSSKSYYVLNILLLIILLTIIIYRYVPNDDAGYLNYFKDTSSTLSNGIIGISLGLIGAILITYVNTDSKNYNTYICYVISIIILLNLMNIVMSFRSNTKPMLKTKSLLWSIKKSIDNYVNNSDMSSDKKTYIGDDLKDEIATLRKLNDGKYNKTTKTNIAYFMKILIAFKELSKIYSKSLSNDTEPVKGYIDTLKKDIKENFENIEKSNKDTGKGDDITALSLIFDKEINLPITYNGEGGEHNTNANTANAEYVYTADISYDNPNLFYEKYWDMNEIGNNSSILIPQFLHRYDYFTPTFLFGTWRPNLFKILMLIIVSIVVLLLIDFVLKSFAFISDSDIFKNILPLFMLGILILYIIAFISFNTWFNKYVVYKCLDSSYKRSLNKLNNITTPYIRLYDNKIVNGNKNYLHNYIITNVFYSLLNGNIKLNDDVKIDTTNALDNINHLIILIDALIAQYEKDNVPTNAIKKTDFDKKRKEADDQITTIKKSLETIKSSITSIIIVGSEEVKNTATEQRDKIISDIDTIIKKVSGDLPLTSTHPSVKNYIKTTSASTPTIADVKLASTLAKEIKTLSVKLDKDIEDFKKPLNTTIVLDPIKSKDTYYNIPKIKSSRLQFTNINSGILSDENGFRDYYKETFKDIYAEKYEPANAATLYKVFDGLFAAHTTLTTEANIDTYFNTTIINKENIKNIYFIIKKCFNLFDENKFNNNLVYYNDAENKQKGINISSYNKFSFQKYNNKIIPYKFVLKLDTTSGRDEFTKDLSKDEETEFQSLIDGFLVADKTLIDTTKILDNSEEDLLSQASDIEKKQNKNLIKIIAKYLLILGHINYNRIEYNAGSKTDPEKKEIYEKKTYKLYKLISDTLYNDTYDIDDTFQDKSVTKKTSLGLSDAAYKTAIDNLKITDTYKKYKNLTYIYNYLETKYVSISSNNNNSNYLMNIIKSINNKINNDDKTFKNASKDAKYLFRDYIDRKDNKEDYENEEDILNIANNISTTTLGGTYIFNIILLIIVVSILK</sequence>
<feature type="transmembrane region" description="Helical" evidence="1">
    <location>
        <begin position="414"/>
        <end position="438"/>
    </location>
</feature>
<feature type="transmembrane region" description="Helical" evidence="1">
    <location>
        <begin position="7"/>
        <end position="30"/>
    </location>
</feature>
<feature type="transmembrane region" description="Helical" evidence="1">
    <location>
        <begin position="149"/>
        <end position="167"/>
    </location>
</feature>
<reference evidence="2" key="1">
    <citation type="journal article" date="2020" name="Nature">
        <title>Giant virus diversity and host interactions through global metagenomics.</title>
        <authorList>
            <person name="Schulz F."/>
            <person name="Roux S."/>
            <person name="Paez-Espino D."/>
            <person name="Jungbluth S."/>
            <person name="Walsh D.A."/>
            <person name="Denef V.J."/>
            <person name="McMahon K.D."/>
            <person name="Konstantinidis K.T."/>
            <person name="Eloe-Fadrosh E.A."/>
            <person name="Kyrpides N.C."/>
            <person name="Woyke T."/>
        </authorList>
    </citation>
    <scope>NUCLEOTIDE SEQUENCE</scope>
    <source>
        <strain evidence="2">GVMAG-M-3300023184-60</strain>
    </source>
</reference>
<dbReference type="AlphaFoldDB" id="A0A6C0IAG3"/>
<organism evidence="2">
    <name type="scientific">viral metagenome</name>
    <dbReference type="NCBI Taxonomy" id="1070528"/>
    <lineage>
        <taxon>unclassified sequences</taxon>
        <taxon>metagenomes</taxon>
        <taxon>organismal metagenomes</taxon>
    </lineage>
</organism>
<evidence type="ECO:0000313" key="2">
    <source>
        <dbReference type="EMBL" id="QHT89387.1"/>
    </source>
</evidence>
<protein>
    <submittedName>
        <fullName evidence="2">Uncharacterized protein</fullName>
    </submittedName>
</protein>
<keyword evidence="1" id="KW-0472">Membrane</keyword>
<evidence type="ECO:0000256" key="1">
    <source>
        <dbReference type="SAM" id="Phobius"/>
    </source>
</evidence>
<feature type="transmembrane region" description="Helical" evidence="1">
    <location>
        <begin position="1100"/>
        <end position="1118"/>
    </location>
</feature>
<keyword evidence="1" id="KW-0812">Transmembrane</keyword>
<proteinExistence type="predicted"/>
<keyword evidence="1" id="KW-1133">Transmembrane helix</keyword>
<dbReference type="EMBL" id="MN740139">
    <property type="protein sequence ID" value="QHT89387.1"/>
    <property type="molecule type" value="Genomic_DNA"/>
</dbReference>
<feature type="transmembrane region" description="Helical" evidence="1">
    <location>
        <begin position="109"/>
        <end position="129"/>
    </location>
</feature>
<accession>A0A6C0IAG3</accession>
<feature type="transmembrane region" description="Helical" evidence="1">
    <location>
        <begin position="79"/>
        <end position="97"/>
    </location>
</feature>
<feature type="transmembrane region" description="Helical" evidence="1">
    <location>
        <begin position="174"/>
        <end position="197"/>
    </location>
</feature>
<name>A0A6C0IAG3_9ZZZZ</name>